<dbReference type="OrthoDB" id="2316594at2759"/>
<protein>
    <recommendedName>
        <fullName evidence="3">AAA+ ATPase domain-containing protein</fullName>
    </recommendedName>
</protein>
<organism evidence="1 2">
    <name type="scientific">Cucurbitaria berberidis CBS 394.84</name>
    <dbReference type="NCBI Taxonomy" id="1168544"/>
    <lineage>
        <taxon>Eukaryota</taxon>
        <taxon>Fungi</taxon>
        <taxon>Dikarya</taxon>
        <taxon>Ascomycota</taxon>
        <taxon>Pezizomycotina</taxon>
        <taxon>Dothideomycetes</taxon>
        <taxon>Pleosporomycetidae</taxon>
        <taxon>Pleosporales</taxon>
        <taxon>Pleosporineae</taxon>
        <taxon>Cucurbitariaceae</taxon>
        <taxon>Cucurbitaria</taxon>
    </lineage>
</organism>
<dbReference type="GeneID" id="63846324"/>
<dbReference type="Proteomes" id="UP000800039">
    <property type="component" value="Unassembled WGS sequence"/>
</dbReference>
<name>A0A9P4GDW3_9PLEO</name>
<gene>
    <name evidence="1" type="ORF">K460DRAFT_288780</name>
</gene>
<evidence type="ECO:0000313" key="2">
    <source>
        <dbReference type="Proteomes" id="UP000800039"/>
    </source>
</evidence>
<keyword evidence="2" id="KW-1185">Reference proteome</keyword>
<dbReference type="InterPro" id="IPR027417">
    <property type="entry name" value="P-loop_NTPase"/>
</dbReference>
<comment type="caution">
    <text evidence="1">The sequence shown here is derived from an EMBL/GenBank/DDBJ whole genome shotgun (WGS) entry which is preliminary data.</text>
</comment>
<accession>A0A9P4GDW3</accession>
<dbReference type="AlphaFoldDB" id="A0A9P4GDW3"/>
<dbReference type="EMBL" id="ML976617">
    <property type="protein sequence ID" value="KAF1843780.1"/>
    <property type="molecule type" value="Genomic_DNA"/>
</dbReference>
<reference evidence="1" key="1">
    <citation type="submission" date="2020-01" db="EMBL/GenBank/DDBJ databases">
        <authorList>
            <consortium name="DOE Joint Genome Institute"/>
            <person name="Haridas S."/>
            <person name="Albert R."/>
            <person name="Binder M."/>
            <person name="Bloem J."/>
            <person name="Labutti K."/>
            <person name="Salamov A."/>
            <person name="Andreopoulos B."/>
            <person name="Baker S.E."/>
            <person name="Barry K."/>
            <person name="Bills G."/>
            <person name="Bluhm B.H."/>
            <person name="Cannon C."/>
            <person name="Castanera R."/>
            <person name="Culley D.E."/>
            <person name="Daum C."/>
            <person name="Ezra D."/>
            <person name="Gonzalez J.B."/>
            <person name="Henrissat B."/>
            <person name="Kuo A."/>
            <person name="Liang C."/>
            <person name="Lipzen A."/>
            <person name="Lutzoni F."/>
            <person name="Magnuson J."/>
            <person name="Mondo S."/>
            <person name="Nolan M."/>
            <person name="Ohm R."/>
            <person name="Pangilinan J."/>
            <person name="Park H.-J."/>
            <person name="Ramirez L."/>
            <person name="Alfaro M."/>
            <person name="Sun H."/>
            <person name="Tritt A."/>
            <person name="Yoshinaga Y."/>
            <person name="Zwiers L.-H."/>
            <person name="Turgeon B.G."/>
            <person name="Goodwin S.B."/>
            <person name="Spatafora J.W."/>
            <person name="Crous P.W."/>
            <person name="Grigoriev I.V."/>
        </authorList>
    </citation>
    <scope>NUCLEOTIDE SEQUENCE</scope>
    <source>
        <strain evidence="1">CBS 394.84</strain>
    </source>
</reference>
<dbReference type="RefSeq" id="XP_040786343.1">
    <property type="nucleotide sequence ID" value="XM_040929072.1"/>
</dbReference>
<dbReference type="SUPFAM" id="SSF52540">
    <property type="entry name" value="P-loop containing nucleoside triphosphate hydrolases"/>
    <property type="match status" value="1"/>
</dbReference>
<sequence length="484" mass="53609">MTDNDQELQRYQAFLRPLEGENTQVKAGIDAAEEEFRNAPLVWWDVKQHMGQHGAGLGQFAVMGTELKEVEDKDPKPVLLNTNSPWSAFLCGSQGSGKSHTLSCMLENCLLDEPNIGKNPHPLAGLVFHYDRSRGSGVCEAAYLCTSVPTKVLVSASNYGRLKQQYEAMAKQYGGNIEVEALELHASHLDTERIKLLMAVGKEGEMPLYMNVLTNILRSIAIANGGTGSFDYKTFTDRLAESGFTDMQNGPLNLRLDLLESYVDVPPRPSTVRENRRTITKINARHKNRKPGQPDILRRPPGSLTIIDLTDPVVDPDSACALFDICLSIFISQTTCGKIIALDEAHNYMGDNSAAAAQFTERLLKTIREQRHQGARVVIATQEPSVNPRLLDLCNITMVHRCTSPAWFAVLKEHMAALDKKNQDAFEKIVRLRLGEALLFCPTAAMKLAVDKKSIVRMDTDIVKFRTRSRITADGGRSKLADSG</sequence>
<dbReference type="Gene3D" id="3.40.50.300">
    <property type="entry name" value="P-loop containing nucleotide triphosphate hydrolases"/>
    <property type="match status" value="1"/>
</dbReference>
<evidence type="ECO:0008006" key="3">
    <source>
        <dbReference type="Google" id="ProtNLM"/>
    </source>
</evidence>
<evidence type="ECO:0000313" key="1">
    <source>
        <dbReference type="EMBL" id="KAF1843780.1"/>
    </source>
</evidence>
<proteinExistence type="predicted"/>